<proteinExistence type="predicted"/>
<dbReference type="AlphaFoldDB" id="A0ABD3RZ64"/>
<evidence type="ECO:0000313" key="1">
    <source>
        <dbReference type="EMBL" id="KAL3817519.1"/>
    </source>
</evidence>
<name>A0ABD3RZ64_9STRA</name>
<comment type="caution">
    <text evidence="1">The sequence shown here is derived from an EMBL/GenBank/DDBJ whole genome shotgun (WGS) entry which is preliminary data.</text>
</comment>
<dbReference type="EMBL" id="JALLPB020000101">
    <property type="protein sequence ID" value="KAL3817519.1"/>
    <property type="molecule type" value="Genomic_DNA"/>
</dbReference>
<protein>
    <submittedName>
        <fullName evidence="1">Uncharacterized protein</fullName>
    </submittedName>
</protein>
<accession>A0ABD3RZ64</accession>
<reference evidence="1 2" key="1">
    <citation type="submission" date="2024-10" db="EMBL/GenBank/DDBJ databases">
        <title>Updated reference genomes for cyclostephanoid diatoms.</title>
        <authorList>
            <person name="Roberts W.R."/>
            <person name="Alverson A.J."/>
        </authorList>
    </citation>
    <scope>NUCLEOTIDE SEQUENCE [LARGE SCALE GENOMIC DNA]</scope>
    <source>
        <strain evidence="1 2">AJA228-03</strain>
    </source>
</reference>
<dbReference type="Proteomes" id="UP001530377">
    <property type="component" value="Unassembled WGS sequence"/>
</dbReference>
<organism evidence="1 2">
    <name type="scientific">Cyclostephanos tholiformis</name>
    <dbReference type="NCBI Taxonomy" id="382380"/>
    <lineage>
        <taxon>Eukaryota</taxon>
        <taxon>Sar</taxon>
        <taxon>Stramenopiles</taxon>
        <taxon>Ochrophyta</taxon>
        <taxon>Bacillariophyta</taxon>
        <taxon>Coscinodiscophyceae</taxon>
        <taxon>Thalassiosirophycidae</taxon>
        <taxon>Stephanodiscales</taxon>
        <taxon>Stephanodiscaceae</taxon>
        <taxon>Cyclostephanos</taxon>
    </lineage>
</organism>
<sequence>MNIDVNYRKREPARLLLEAKDDDNKFKPEAVVKKSNEDIVVESKDNDPEHGFRKTLIIYSGPTSMDRLQDKNGMYIDNMNYFIENGISCFDDAPKSRSNDDVDSVIVNYAFVLTQDVADHYLSPHGSLTKKIQECEGVDKNAKGSGENSPFIRVITRLDRCYDMESIRIVVTKMNVQALYDNLLFINCGLVGPKFGPGSPKLIPSSSKTNAKQGMVPYSHWSQLYTSRLTDSVRLVGHSINTHFHTFFPHVQSFLYALRTDTVPILLSSGAIYDCGLTQEELGSDPEKRFQLINRYEVGMSTQLLKRGYKIATAFVNRYGFGKPLVYDKDSTWGTELDDTVSDIWYEDGIRNLTATMSKPTPKFWNADKKSALRGSDEDTFEYHQWDILPWDYFIFFKVSRLVPEDVQMVMNYNTNELEKSDVHVISNDPRKSPNVYWLKKTGVVVEPRNLLRDVCGMAVGCIVLFLFAKKRRGYLISVGKLLSPRRKIPQILRKKQVHDHMK</sequence>
<evidence type="ECO:0000313" key="2">
    <source>
        <dbReference type="Proteomes" id="UP001530377"/>
    </source>
</evidence>
<keyword evidence="2" id="KW-1185">Reference proteome</keyword>
<gene>
    <name evidence="1" type="ORF">ACHAXA_003692</name>
</gene>